<reference evidence="6" key="1">
    <citation type="journal article" date="2019" name="Int. J. Syst. Evol. Microbiol.">
        <title>The Global Catalogue of Microorganisms (GCM) 10K type strain sequencing project: providing services to taxonomists for standard genome sequencing and annotation.</title>
        <authorList>
            <consortium name="The Broad Institute Genomics Platform"/>
            <consortium name="The Broad Institute Genome Sequencing Center for Infectious Disease"/>
            <person name="Wu L."/>
            <person name="Ma J."/>
        </authorList>
    </citation>
    <scope>NUCLEOTIDE SEQUENCE [LARGE SCALE GENOMIC DNA]</scope>
    <source>
        <strain evidence="6">JCM 17326</strain>
    </source>
</reference>
<dbReference type="RefSeq" id="WP_345574106.1">
    <property type="nucleotide sequence ID" value="NZ_BAABDQ010000039.1"/>
</dbReference>
<accession>A0ABP6ZBI4</accession>
<comment type="caution">
    <text evidence="5">The sequence shown here is derived from an EMBL/GenBank/DDBJ whole genome shotgun (WGS) entry which is preliminary data.</text>
</comment>
<gene>
    <name evidence="5" type="ORF">GCM10022419_106240</name>
</gene>
<protein>
    <submittedName>
        <fullName evidence="5">FAD-dependent oxidoreductase</fullName>
    </submittedName>
</protein>
<dbReference type="Proteomes" id="UP001500630">
    <property type="component" value="Unassembled WGS sequence"/>
</dbReference>
<dbReference type="PROSITE" id="PS50042">
    <property type="entry name" value="CNMP_BINDING_3"/>
    <property type="match status" value="1"/>
</dbReference>
<dbReference type="PANTHER" id="PTHR48105">
    <property type="entry name" value="THIOREDOXIN REDUCTASE 1-RELATED-RELATED"/>
    <property type="match status" value="1"/>
</dbReference>
<name>A0ABP6ZBI4_9ACTN</name>
<dbReference type="EMBL" id="BAABDQ010000039">
    <property type="protein sequence ID" value="GAA3604297.1"/>
    <property type="molecule type" value="Genomic_DNA"/>
</dbReference>
<dbReference type="PRINTS" id="PR00469">
    <property type="entry name" value="PNDRDTASEII"/>
</dbReference>
<dbReference type="SMART" id="SM00100">
    <property type="entry name" value="cNMP"/>
    <property type="match status" value="1"/>
</dbReference>
<evidence type="ECO:0000313" key="5">
    <source>
        <dbReference type="EMBL" id="GAA3604297.1"/>
    </source>
</evidence>
<feature type="domain" description="Cyclic nucleotide-binding" evidence="4">
    <location>
        <begin position="12"/>
        <end position="129"/>
    </location>
</feature>
<dbReference type="Gene3D" id="2.60.120.10">
    <property type="entry name" value="Jelly Rolls"/>
    <property type="match status" value="1"/>
</dbReference>
<dbReference type="CDD" id="cd00038">
    <property type="entry name" value="CAP_ED"/>
    <property type="match status" value="1"/>
</dbReference>
<dbReference type="InterPro" id="IPR050097">
    <property type="entry name" value="Ferredoxin-NADP_redctase_2"/>
</dbReference>
<dbReference type="InterPro" id="IPR000595">
    <property type="entry name" value="cNMP-bd_dom"/>
</dbReference>
<evidence type="ECO:0000256" key="1">
    <source>
        <dbReference type="ARBA" id="ARBA00022630"/>
    </source>
</evidence>
<dbReference type="InterPro" id="IPR018490">
    <property type="entry name" value="cNMP-bd_dom_sf"/>
</dbReference>
<evidence type="ECO:0000256" key="3">
    <source>
        <dbReference type="ARBA" id="ARBA00048132"/>
    </source>
</evidence>
<evidence type="ECO:0000313" key="6">
    <source>
        <dbReference type="Proteomes" id="UP001500630"/>
    </source>
</evidence>
<dbReference type="Gene3D" id="3.50.50.60">
    <property type="entry name" value="FAD/NAD(P)-binding domain"/>
    <property type="match status" value="2"/>
</dbReference>
<proteinExistence type="predicted"/>
<dbReference type="Pfam" id="PF07992">
    <property type="entry name" value="Pyr_redox_2"/>
    <property type="match status" value="1"/>
</dbReference>
<dbReference type="InterPro" id="IPR023753">
    <property type="entry name" value="FAD/NAD-binding_dom"/>
</dbReference>
<evidence type="ECO:0000259" key="4">
    <source>
        <dbReference type="PROSITE" id="PS50042"/>
    </source>
</evidence>
<dbReference type="SUPFAM" id="SSF51905">
    <property type="entry name" value="FAD/NAD(P)-binding domain"/>
    <property type="match status" value="1"/>
</dbReference>
<dbReference type="InterPro" id="IPR036188">
    <property type="entry name" value="FAD/NAD-bd_sf"/>
</dbReference>
<evidence type="ECO:0000256" key="2">
    <source>
        <dbReference type="ARBA" id="ARBA00023002"/>
    </source>
</evidence>
<keyword evidence="6" id="KW-1185">Reference proteome</keyword>
<keyword evidence="2" id="KW-0560">Oxidoreductase</keyword>
<organism evidence="5 6">
    <name type="scientific">Nonomuraea rosea</name>
    <dbReference type="NCBI Taxonomy" id="638574"/>
    <lineage>
        <taxon>Bacteria</taxon>
        <taxon>Bacillati</taxon>
        <taxon>Actinomycetota</taxon>
        <taxon>Actinomycetes</taxon>
        <taxon>Streptosporangiales</taxon>
        <taxon>Streptosporangiaceae</taxon>
        <taxon>Nonomuraea</taxon>
    </lineage>
</organism>
<dbReference type="Pfam" id="PF00027">
    <property type="entry name" value="cNMP_binding"/>
    <property type="match status" value="1"/>
</dbReference>
<comment type="catalytic activity">
    <reaction evidence="3">
        <text>[thioredoxin]-dithiol + NADP(+) = [thioredoxin]-disulfide + NADPH + H(+)</text>
        <dbReference type="Rhea" id="RHEA:20345"/>
        <dbReference type="Rhea" id="RHEA-COMP:10698"/>
        <dbReference type="Rhea" id="RHEA-COMP:10700"/>
        <dbReference type="ChEBI" id="CHEBI:15378"/>
        <dbReference type="ChEBI" id="CHEBI:29950"/>
        <dbReference type="ChEBI" id="CHEBI:50058"/>
        <dbReference type="ChEBI" id="CHEBI:57783"/>
        <dbReference type="ChEBI" id="CHEBI:58349"/>
        <dbReference type="EC" id="1.8.1.9"/>
    </reaction>
</comment>
<keyword evidence="1" id="KW-0285">Flavoprotein</keyword>
<dbReference type="SUPFAM" id="SSF51206">
    <property type="entry name" value="cAMP-binding domain-like"/>
    <property type="match status" value="1"/>
</dbReference>
<dbReference type="InterPro" id="IPR014710">
    <property type="entry name" value="RmlC-like_jellyroll"/>
</dbReference>
<dbReference type="PRINTS" id="PR00368">
    <property type="entry name" value="FADPNR"/>
</dbReference>
<sequence>MNDGAAQRGPVLDDEQSRRLAEYGEGEHVEVGRNLYTPGDDSYDFFLLLTATVDIIRDATAIDPERLVYQGGPGDFLGELSLLTGQHVYLTARVVTAGTIVRIGAAALRRVLAEQPDIADLLLEAFGERREFIRSVAGNALEIVGRSDTAETLDLRTYVTQLLLPHSWLDAASPSGLSLMTSAGLTEDELPAAIVDGTVLRRATPGTIAKALGLTYRLGGSPVDLVVVGAGPAGLAAAVYGASEGLVTVLLDRDGLGGQAAKSARIENYLGFPHGVSGAHLTRLAMIQALKFGVRIYAPCAVAGLDLCDDRRPLVLLENGSRIECRAVIAASGAHYRRLDIPQWVTFEKSGCIRYAATELDVRGYEDQPVTVVGGANSAGQAALSLAARGATVDLIVRGADLGARMSSYLTDRIWAHPRIQLHTGSMVRELAGDGILTSIVVERRGGRQDRLACRALFCFIGADPVSGWLAAVAKDDDGFVLTDSRLSAESFGTLLPFQTSVPRVFAVGDLRSGSTKRVASAVGDGAGAVSSVHAALAGD</sequence>